<dbReference type="RefSeq" id="WP_019179169.1">
    <property type="nucleotide sequence ID" value="NZ_CP031421.1"/>
</dbReference>
<evidence type="ECO:0000256" key="1">
    <source>
        <dbReference type="ARBA" id="ARBA00008560"/>
    </source>
</evidence>
<sequence>MAGNPPKRKVSRSNTRSRRAQWKAEAPTLVKTIENGKVVYSRPHQAKVVTDSQGTELFLEYKGRKVADV</sequence>
<accession>A0A031G087</accession>
<evidence type="ECO:0000313" key="7">
    <source>
        <dbReference type="EMBL" id="EZP29886.1"/>
    </source>
</evidence>
<dbReference type="Proteomes" id="UP000509638">
    <property type="component" value="Chromosome"/>
</dbReference>
<reference evidence="8 10" key="2">
    <citation type="submission" date="2020-06" db="EMBL/GenBank/DDBJ databases">
        <authorList>
            <person name="Jo H."/>
        </authorList>
    </citation>
    <scope>NUCLEOTIDE SEQUENCE [LARGE SCALE GENOMIC DNA]</scope>
    <source>
        <strain evidence="8 10">I46</strain>
    </source>
</reference>
<dbReference type="InterPro" id="IPR002677">
    <property type="entry name" value="Ribosomal_bL32"/>
</dbReference>
<dbReference type="GeneID" id="91431928"/>
<feature type="region of interest" description="Disordered" evidence="6">
    <location>
        <begin position="1"/>
        <end position="22"/>
    </location>
</feature>
<keyword evidence="2 5" id="KW-0689">Ribosomal protein</keyword>
<evidence type="ECO:0000256" key="6">
    <source>
        <dbReference type="SAM" id="MobiDB-lite"/>
    </source>
</evidence>
<dbReference type="EMBL" id="JFYO01000001">
    <property type="protein sequence ID" value="EZP29886.1"/>
    <property type="molecule type" value="Genomic_DNA"/>
</dbReference>
<dbReference type="NCBIfam" id="TIGR01031">
    <property type="entry name" value="rpmF_bact"/>
    <property type="match status" value="1"/>
</dbReference>
<keyword evidence="9" id="KW-1185">Reference proteome</keyword>
<dbReference type="InterPro" id="IPR011332">
    <property type="entry name" value="Ribosomal_zn-bd"/>
</dbReference>
<feature type="compositionally biased region" description="Basic residues" evidence="6">
    <location>
        <begin position="1"/>
        <end position="21"/>
    </location>
</feature>
<dbReference type="GO" id="GO:0006412">
    <property type="term" value="P:translation"/>
    <property type="evidence" value="ECO:0007669"/>
    <property type="project" value="UniProtKB-UniRule"/>
</dbReference>
<evidence type="ECO:0000256" key="4">
    <source>
        <dbReference type="ARBA" id="ARBA00035178"/>
    </source>
</evidence>
<dbReference type="PATRIC" id="fig|273677.3.peg.503"/>
<dbReference type="EMBL" id="CP058316">
    <property type="protein sequence ID" value="QLD10339.1"/>
    <property type="molecule type" value="Genomic_DNA"/>
</dbReference>
<evidence type="ECO:0000313" key="10">
    <source>
        <dbReference type="Proteomes" id="UP000509638"/>
    </source>
</evidence>
<dbReference type="HAMAP" id="MF_00340">
    <property type="entry name" value="Ribosomal_bL32"/>
    <property type="match status" value="1"/>
</dbReference>
<proteinExistence type="inferred from homology"/>
<dbReference type="SUPFAM" id="SSF57829">
    <property type="entry name" value="Zn-binding ribosomal proteins"/>
    <property type="match status" value="1"/>
</dbReference>
<evidence type="ECO:0000256" key="3">
    <source>
        <dbReference type="ARBA" id="ARBA00023274"/>
    </source>
</evidence>
<dbReference type="eggNOG" id="COG0333">
    <property type="taxonomic scope" value="Bacteria"/>
</dbReference>
<protein>
    <recommendedName>
        <fullName evidence="4 5">Large ribosomal subunit protein bL32</fullName>
    </recommendedName>
</protein>
<evidence type="ECO:0000256" key="5">
    <source>
        <dbReference type="HAMAP-Rule" id="MF_00340"/>
    </source>
</evidence>
<dbReference type="GO" id="GO:0015934">
    <property type="term" value="C:large ribosomal subunit"/>
    <property type="evidence" value="ECO:0007669"/>
    <property type="project" value="InterPro"/>
</dbReference>
<comment type="similarity">
    <text evidence="1 5">Belongs to the bacterial ribosomal protein bL32 family.</text>
</comment>
<dbReference type="OrthoDB" id="9807363at2"/>
<evidence type="ECO:0000313" key="8">
    <source>
        <dbReference type="EMBL" id="QLD10339.1"/>
    </source>
</evidence>
<dbReference type="GO" id="GO:0003735">
    <property type="term" value="F:structural constituent of ribosome"/>
    <property type="evidence" value="ECO:0007669"/>
    <property type="project" value="InterPro"/>
</dbReference>
<evidence type="ECO:0000256" key="2">
    <source>
        <dbReference type="ARBA" id="ARBA00022980"/>
    </source>
</evidence>
<dbReference type="Pfam" id="PF01783">
    <property type="entry name" value="Ribosomal_L32p"/>
    <property type="match status" value="1"/>
</dbReference>
<dbReference type="AlphaFoldDB" id="A0A031G087"/>
<evidence type="ECO:0000313" key="9">
    <source>
        <dbReference type="Proteomes" id="UP000024001"/>
    </source>
</evidence>
<organism evidence="7 9">
    <name type="scientific">Microbacterium oleivorans</name>
    <dbReference type="NCBI Taxonomy" id="273677"/>
    <lineage>
        <taxon>Bacteria</taxon>
        <taxon>Bacillati</taxon>
        <taxon>Actinomycetota</taxon>
        <taxon>Actinomycetes</taxon>
        <taxon>Micrococcales</taxon>
        <taxon>Microbacteriaceae</taxon>
        <taxon>Microbacterium</taxon>
    </lineage>
</organism>
<reference evidence="7 9" key="1">
    <citation type="submission" date="2014-03" db="EMBL/GenBank/DDBJ databases">
        <title>Draft Genome Sequences of 13 Willow Endophytes.</title>
        <authorList>
            <person name="Gan H.Y."/>
            <person name="Gan H.M."/>
            <person name="Savka M.A."/>
            <person name="Hudson A.O."/>
        </authorList>
    </citation>
    <scope>NUCLEOTIDE SEQUENCE [LARGE SCALE GENOMIC DNA]</scope>
    <source>
        <strain evidence="7 9">RIT293</strain>
    </source>
</reference>
<dbReference type="KEGG" id="moo:BWL13_01547"/>
<dbReference type="Proteomes" id="UP000024001">
    <property type="component" value="Unassembled WGS sequence"/>
</dbReference>
<name>A0A031G087_9MICO</name>
<keyword evidence="3 5" id="KW-0687">Ribonucleoprotein</keyword>
<gene>
    <name evidence="5 7" type="primary">rpmF</name>
    <name evidence="7" type="ORF">BW34_00514</name>
    <name evidence="8" type="ORF">HW566_00170</name>
</gene>